<reference evidence="3" key="1">
    <citation type="journal article" date="2019" name="Int. J. Syst. Evol. Microbiol.">
        <title>The Global Catalogue of Microorganisms (GCM) 10K type strain sequencing project: providing services to taxonomists for standard genome sequencing and annotation.</title>
        <authorList>
            <consortium name="The Broad Institute Genomics Platform"/>
            <consortium name="The Broad Institute Genome Sequencing Center for Infectious Disease"/>
            <person name="Wu L."/>
            <person name="Ma J."/>
        </authorList>
    </citation>
    <scope>NUCLEOTIDE SEQUENCE [LARGE SCALE GENOMIC DNA]</scope>
    <source>
        <strain evidence="3">JCM 30346</strain>
    </source>
</reference>
<feature type="signal peptide" evidence="1">
    <location>
        <begin position="1"/>
        <end position="25"/>
    </location>
</feature>
<dbReference type="Gene3D" id="3.30.110.170">
    <property type="entry name" value="Protein of unknown function (DUF541), domain 1"/>
    <property type="match status" value="1"/>
</dbReference>
<dbReference type="InterPro" id="IPR007497">
    <property type="entry name" value="SIMPL/DUF541"/>
</dbReference>
<feature type="chain" id="PRO_5045653747" evidence="1">
    <location>
        <begin position="26"/>
        <end position="241"/>
    </location>
</feature>
<comment type="caution">
    <text evidence="2">The sequence shown here is derived from an EMBL/GenBank/DDBJ whole genome shotgun (WGS) entry which is preliminary data.</text>
</comment>
<keyword evidence="3" id="KW-1185">Reference proteome</keyword>
<protein>
    <submittedName>
        <fullName evidence="2">SIMPL domain-containing protein</fullName>
    </submittedName>
</protein>
<dbReference type="RefSeq" id="WP_380759425.1">
    <property type="nucleotide sequence ID" value="NZ_JBHSRF010000060.1"/>
</dbReference>
<dbReference type="Gene3D" id="3.30.70.2970">
    <property type="entry name" value="Protein of unknown function (DUF541), domain 2"/>
    <property type="match status" value="1"/>
</dbReference>
<accession>A0ABW1NRJ9</accession>
<name>A0ABW1NRJ9_9ACTN</name>
<dbReference type="EMBL" id="JBHSRF010000060">
    <property type="protein sequence ID" value="MFC6085367.1"/>
    <property type="molecule type" value="Genomic_DNA"/>
</dbReference>
<dbReference type="Proteomes" id="UP001596137">
    <property type="component" value="Unassembled WGS sequence"/>
</dbReference>
<dbReference type="PANTHER" id="PTHR34387">
    <property type="entry name" value="SLR1258 PROTEIN"/>
    <property type="match status" value="1"/>
</dbReference>
<dbReference type="PANTHER" id="PTHR34387:SF1">
    <property type="entry name" value="PERIPLASMIC IMMUNOGENIC PROTEIN"/>
    <property type="match status" value="1"/>
</dbReference>
<sequence>MTKLSVVLAAAAFAVAGLQAAPALASAPPVPVTAAPRPAGDNVEINVTGQGSVQATPDVMRLNVGVEVRRDTASEAFAAARTAAGRLTAALVGAGVAEGDLRTNDLSLGAEYDKYPKAVGYRASQGLQALVRDLSTADAVVDAAAGVGDDVRFHGITFEVSKAPALVKEARAAAFQDARAKAEQYAALAGYQLGRVLKIEEEGDGGAPRFAYAADKASIEPGQGTITVTVRVLYGLTERDD</sequence>
<organism evidence="2 3">
    <name type="scientific">Sphaerisporangium aureirubrum</name>
    <dbReference type="NCBI Taxonomy" id="1544736"/>
    <lineage>
        <taxon>Bacteria</taxon>
        <taxon>Bacillati</taxon>
        <taxon>Actinomycetota</taxon>
        <taxon>Actinomycetes</taxon>
        <taxon>Streptosporangiales</taxon>
        <taxon>Streptosporangiaceae</taxon>
        <taxon>Sphaerisporangium</taxon>
    </lineage>
</organism>
<evidence type="ECO:0000313" key="3">
    <source>
        <dbReference type="Proteomes" id="UP001596137"/>
    </source>
</evidence>
<gene>
    <name evidence="2" type="ORF">ACFP1K_29665</name>
</gene>
<dbReference type="InterPro" id="IPR052022">
    <property type="entry name" value="26kDa_periplasmic_antigen"/>
</dbReference>
<proteinExistence type="predicted"/>
<dbReference type="Pfam" id="PF04402">
    <property type="entry name" value="SIMPL"/>
    <property type="match status" value="1"/>
</dbReference>
<evidence type="ECO:0000313" key="2">
    <source>
        <dbReference type="EMBL" id="MFC6085367.1"/>
    </source>
</evidence>
<evidence type="ECO:0000256" key="1">
    <source>
        <dbReference type="SAM" id="SignalP"/>
    </source>
</evidence>
<keyword evidence="1" id="KW-0732">Signal</keyword>